<dbReference type="Proteomes" id="UP001430614">
    <property type="component" value="Unassembled WGS sequence"/>
</dbReference>
<feature type="transmembrane region" description="Helical" evidence="1">
    <location>
        <begin position="16"/>
        <end position="35"/>
    </location>
</feature>
<keyword evidence="1" id="KW-1133">Transmembrane helix</keyword>
<dbReference type="EMBL" id="JAJITC010000019">
    <property type="protein sequence ID" value="MCC8405394.1"/>
    <property type="molecule type" value="Genomic_DNA"/>
</dbReference>
<protein>
    <submittedName>
        <fullName evidence="2">Uncharacterized protein</fullName>
    </submittedName>
</protein>
<keyword evidence="1" id="KW-0812">Transmembrane</keyword>
<evidence type="ECO:0000313" key="2">
    <source>
        <dbReference type="EMBL" id="MCC8405394.1"/>
    </source>
</evidence>
<keyword evidence="1" id="KW-0472">Membrane</keyword>
<sequence>MNTLTGVLTMLAATPYLAAALVVTFGLLGFEAWIVRGQSRSRANRDAKP</sequence>
<gene>
    <name evidence="2" type="ORF">LJ655_26665</name>
</gene>
<accession>A0ABS8KKW0</accession>
<name>A0ABS8KKW0_9BURK</name>
<keyword evidence="3" id="KW-1185">Reference proteome</keyword>
<evidence type="ECO:0000256" key="1">
    <source>
        <dbReference type="SAM" id="Phobius"/>
    </source>
</evidence>
<organism evidence="2 3">
    <name type="scientific">Paraburkholderia translucens</name>
    <dbReference type="NCBI Taxonomy" id="2886945"/>
    <lineage>
        <taxon>Bacteria</taxon>
        <taxon>Pseudomonadati</taxon>
        <taxon>Pseudomonadota</taxon>
        <taxon>Betaproteobacteria</taxon>
        <taxon>Burkholderiales</taxon>
        <taxon>Burkholderiaceae</taxon>
        <taxon>Paraburkholderia</taxon>
    </lineage>
</organism>
<comment type="caution">
    <text evidence="2">The sequence shown here is derived from an EMBL/GenBank/DDBJ whole genome shotgun (WGS) entry which is preliminary data.</text>
</comment>
<proteinExistence type="predicted"/>
<evidence type="ECO:0000313" key="3">
    <source>
        <dbReference type="Proteomes" id="UP001430614"/>
    </source>
</evidence>
<dbReference type="RefSeq" id="WP_230564164.1">
    <property type="nucleotide sequence ID" value="NZ_JAJITC010000019.1"/>
</dbReference>
<reference evidence="2 3" key="1">
    <citation type="submission" date="2021-11" db="EMBL/GenBank/DDBJ databases">
        <authorList>
            <person name="Oh E.-T."/>
            <person name="Kim S.-B."/>
        </authorList>
    </citation>
    <scope>NUCLEOTIDE SEQUENCE [LARGE SCALE GENOMIC DNA]</scope>
    <source>
        <strain evidence="2 3">MMS20-SJTN17</strain>
    </source>
</reference>